<evidence type="ECO:0000313" key="4">
    <source>
        <dbReference type="Proteomes" id="UP000653644"/>
    </source>
</evidence>
<dbReference type="InterPro" id="IPR050267">
    <property type="entry name" value="Anti-sigma-factor_SerPK"/>
</dbReference>
<name>A0ABQ3CZU7_9ACTN</name>
<dbReference type="PANTHER" id="PTHR35526:SF3">
    <property type="entry name" value="ANTI-SIGMA-F FACTOR RSBW"/>
    <property type="match status" value="1"/>
</dbReference>
<evidence type="ECO:0000313" key="3">
    <source>
        <dbReference type="EMBL" id="GHA51692.1"/>
    </source>
</evidence>
<dbReference type="InterPro" id="IPR036890">
    <property type="entry name" value="HATPase_C_sf"/>
</dbReference>
<keyword evidence="1" id="KW-0723">Serine/threonine-protein kinase</keyword>
<sequence length="273" mass="28432">MNAQHALAQRAVAYACPDTSAEVAAQLRLDQLVADAARQGHSVHTYVCDTEPVTVPLHTRPGWTTVVSTVEAGLADAVIVRSTSDLAAEQCDRIPILGWLQTAGARLVTLGPADAVAPCPVPGGGAPQTGRVVAADSRAVQMPFAAAPSSAQPVRQLITRCLTERGRVTDARVVDDACLLTGELLANAIVHGCSSSADTITVTVECAADLVQISVSDPSRRMPRPRIPAADAESGRGLRLVADIAAQWGVTSSPGAPGKRVWFTLRTPREAAV</sequence>
<dbReference type="InterPro" id="IPR003594">
    <property type="entry name" value="HATPase_dom"/>
</dbReference>
<dbReference type="PANTHER" id="PTHR35526">
    <property type="entry name" value="ANTI-SIGMA-F FACTOR RSBW-RELATED"/>
    <property type="match status" value="1"/>
</dbReference>
<dbReference type="SUPFAM" id="SSF55874">
    <property type="entry name" value="ATPase domain of HSP90 chaperone/DNA topoisomerase II/histidine kinase"/>
    <property type="match status" value="1"/>
</dbReference>
<comment type="caution">
    <text evidence="3">The sequence shown here is derived from an EMBL/GenBank/DDBJ whole genome shotgun (WGS) entry which is preliminary data.</text>
</comment>
<dbReference type="InterPro" id="IPR036162">
    <property type="entry name" value="Resolvase-like_N_sf"/>
</dbReference>
<evidence type="ECO:0000259" key="2">
    <source>
        <dbReference type="Pfam" id="PF13581"/>
    </source>
</evidence>
<gene>
    <name evidence="3" type="ORF">GCM10010345_65320</name>
</gene>
<proteinExistence type="predicted"/>
<keyword evidence="4" id="KW-1185">Reference proteome</keyword>
<reference evidence="4" key="1">
    <citation type="journal article" date="2019" name="Int. J. Syst. Evol. Microbiol.">
        <title>The Global Catalogue of Microorganisms (GCM) 10K type strain sequencing project: providing services to taxonomists for standard genome sequencing and annotation.</title>
        <authorList>
            <consortium name="The Broad Institute Genomics Platform"/>
            <consortium name="The Broad Institute Genome Sequencing Center for Infectious Disease"/>
            <person name="Wu L."/>
            <person name="Ma J."/>
        </authorList>
    </citation>
    <scope>NUCLEOTIDE SEQUENCE [LARGE SCALE GENOMIC DNA]</scope>
    <source>
        <strain evidence="4">JCM 4733</strain>
    </source>
</reference>
<protein>
    <recommendedName>
        <fullName evidence="2">Histidine kinase/HSP90-like ATPase domain-containing protein</fullName>
    </recommendedName>
</protein>
<dbReference type="SUPFAM" id="SSF53041">
    <property type="entry name" value="Resolvase-like"/>
    <property type="match status" value="1"/>
</dbReference>
<keyword evidence="1" id="KW-0808">Transferase</keyword>
<dbReference type="Gene3D" id="3.30.565.10">
    <property type="entry name" value="Histidine kinase-like ATPase, C-terminal domain"/>
    <property type="match status" value="1"/>
</dbReference>
<accession>A0ABQ3CZU7</accession>
<dbReference type="EMBL" id="BMVN01000030">
    <property type="protein sequence ID" value="GHA51692.1"/>
    <property type="molecule type" value="Genomic_DNA"/>
</dbReference>
<dbReference type="CDD" id="cd16936">
    <property type="entry name" value="HATPase_RsbW-like"/>
    <property type="match status" value="1"/>
</dbReference>
<feature type="domain" description="Histidine kinase/HSP90-like ATPase" evidence="2">
    <location>
        <begin position="144"/>
        <end position="264"/>
    </location>
</feature>
<keyword evidence="1" id="KW-0418">Kinase</keyword>
<dbReference type="Proteomes" id="UP000653644">
    <property type="component" value="Unassembled WGS sequence"/>
</dbReference>
<dbReference type="Pfam" id="PF13581">
    <property type="entry name" value="HATPase_c_2"/>
    <property type="match status" value="1"/>
</dbReference>
<organism evidence="3 4">
    <name type="scientific">Streptomyces canarius</name>
    <dbReference type="NCBI Taxonomy" id="285453"/>
    <lineage>
        <taxon>Bacteria</taxon>
        <taxon>Bacillati</taxon>
        <taxon>Actinomycetota</taxon>
        <taxon>Actinomycetes</taxon>
        <taxon>Kitasatosporales</taxon>
        <taxon>Streptomycetaceae</taxon>
        <taxon>Streptomyces</taxon>
    </lineage>
</organism>
<evidence type="ECO:0000256" key="1">
    <source>
        <dbReference type="ARBA" id="ARBA00022527"/>
    </source>
</evidence>